<gene>
    <name evidence="1" type="ORF">H6G06_26580</name>
</gene>
<evidence type="ECO:0000313" key="2">
    <source>
        <dbReference type="Proteomes" id="UP000662185"/>
    </source>
</evidence>
<dbReference type="EMBL" id="JACJQU010000037">
    <property type="protein sequence ID" value="MBD2296944.1"/>
    <property type="molecule type" value="Genomic_DNA"/>
</dbReference>
<accession>A0A927A3P8</accession>
<reference evidence="2" key="1">
    <citation type="journal article" date="2020" name="ISME J.">
        <title>Comparative genomics reveals insights into cyanobacterial evolution and habitat adaptation.</title>
        <authorList>
            <person name="Chen M.Y."/>
            <person name="Teng W.K."/>
            <person name="Zhao L."/>
            <person name="Hu C.X."/>
            <person name="Zhou Y.K."/>
            <person name="Han B.P."/>
            <person name="Song L.R."/>
            <person name="Shu W.S."/>
        </authorList>
    </citation>
    <scope>NUCLEOTIDE SEQUENCE [LARGE SCALE GENOMIC DNA]</scope>
    <source>
        <strain evidence="2">FACHB-251</strain>
    </source>
</reference>
<keyword evidence="2" id="KW-1185">Reference proteome</keyword>
<proteinExistence type="predicted"/>
<dbReference type="Gene3D" id="1.25.40.10">
    <property type="entry name" value="Tetratricopeptide repeat domain"/>
    <property type="match status" value="1"/>
</dbReference>
<organism evidence="1 2">
    <name type="scientific">Anabaena sphaerica FACHB-251</name>
    <dbReference type="NCBI Taxonomy" id="2692883"/>
    <lineage>
        <taxon>Bacteria</taxon>
        <taxon>Bacillati</taxon>
        <taxon>Cyanobacteriota</taxon>
        <taxon>Cyanophyceae</taxon>
        <taxon>Nostocales</taxon>
        <taxon>Nostocaceae</taxon>
        <taxon>Anabaena</taxon>
    </lineage>
</organism>
<name>A0A927A3P8_9NOST</name>
<comment type="caution">
    <text evidence="1">The sequence shown here is derived from an EMBL/GenBank/DDBJ whole genome shotgun (WGS) entry which is preliminary data.</text>
</comment>
<dbReference type="Proteomes" id="UP000662185">
    <property type="component" value="Unassembled WGS sequence"/>
</dbReference>
<dbReference type="InterPro" id="IPR011990">
    <property type="entry name" value="TPR-like_helical_dom_sf"/>
</dbReference>
<dbReference type="AlphaFoldDB" id="A0A927A3P8"/>
<evidence type="ECO:0000313" key="1">
    <source>
        <dbReference type="EMBL" id="MBD2296944.1"/>
    </source>
</evidence>
<dbReference type="RefSeq" id="WP_190565062.1">
    <property type="nucleotide sequence ID" value="NZ_JACJQU010000037.1"/>
</dbReference>
<sequence>MAIICIAKPAQASAAIINNSSTNIKVERKLLLAQSAVCRCPPRTDKPRDPLAKTDIPYIISPRRTLLLDNKPKIRWNQVTNAAGYTVSILAGEKEIWTEQVSGTEVIYPGKPALEPGIDYLVIVKTKGQRSSQEEKVTGLSFRLLSAKDAEDVRTSLALLKKQQLTDTVKSLLQTHLYVGYYLRSEAIETLEKLVAGGAKEAVIYRLLGDLYQQVGLTEQAEGQYLEAIKWATAPQDLQVQAAAKAGLGELYASFSNKEKQAEGLSLLRQALDIYKKSGDMQRVKELEKRISGL</sequence>
<dbReference type="SUPFAM" id="SSF48452">
    <property type="entry name" value="TPR-like"/>
    <property type="match status" value="1"/>
</dbReference>
<protein>
    <submittedName>
        <fullName evidence="1">Tetratricopeptide repeat protein</fullName>
    </submittedName>
</protein>